<proteinExistence type="predicted"/>
<gene>
    <name evidence="3" type="ORF">HG543_41710</name>
</gene>
<dbReference type="AlphaFoldDB" id="A0A848LTP7"/>
<evidence type="ECO:0000313" key="3">
    <source>
        <dbReference type="EMBL" id="NMO21325.1"/>
    </source>
</evidence>
<protein>
    <recommendedName>
        <fullName evidence="5">Lipoprotein</fullName>
    </recommendedName>
</protein>
<evidence type="ECO:0000313" key="4">
    <source>
        <dbReference type="Proteomes" id="UP000518300"/>
    </source>
</evidence>
<reference evidence="3 4" key="1">
    <citation type="submission" date="2020-04" db="EMBL/GenBank/DDBJ databases">
        <title>Draft genome of Pyxidicoccus fallax type strain.</title>
        <authorList>
            <person name="Whitworth D.E."/>
        </authorList>
    </citation>
    <scope>NUCLEOTIDE SEQUENCE [LARGE SCALE GENOMIC DNA]</scope>
    <source>
        <strain evidence="3 4">DSM 14698</strain>
    </source>
</reference>
<accession>A0A848LTP7</accession>
<dbReference type="PROSITE" id="PS51257">
    <property type="entry name" value="PROKAR_LIPOPROTEIN"/>
    <property type="match status" value="1"/>
</dbReference>
<dbReference type="EMBL" id="JABBJJ010000313">
    <property type="protein sequence ID" value="NMO21325.1"/>
    <property type="molecule type" value="Genomic_DNA"/>
</dbReference>
<dbReference type="Proteomes" id="UP000518300">
    <property type="component" value="Unassembled WGS sequence"/>
</dbReference>
<dbReference type="Pfam" id="PF08309">
    <property type="entry name" value="LVIVD"/>
    <property type="match status" value="3"/>
</dbReference>
<feature type="compositionally biased region" description="Pro residues" evidence="1">
    <location>
        <begin position="29"/>
        <end position="40"/>
    </location>
</feature>
<comment type="caution">
    <text evidence="3">The sequence shown here is derived from an EMBL/GenBank/DDBJ whole genome shotgun (WGS) entry which is preliminary data.</text>
</comment>
<evidence type="ECO:0000256" key="2">
    <source>
        <dbReference type="SAM" id="SignalP"/>
    </source>
</evidence>
<feature type="chain" id="PRO_5032960718" description="Lipoprotein" evidence="2">
    <location>
        <begin position="21"/>
        <end position="541"/>
    </location>
</feature>
<keyword evidence="2" id="KW-0732">Signal</keyword>
<name>A0A848LTP7_9BACT</name>
<feature type="signal peptide" evidence="2">
    <location>
        <begin position="1"/>
        <end position="20"/>
    </location>
</feature>
<evidence type="ECO:0000256" key="1">
    <source>
        <dbReference type="SAM" id="MobiDB-lite"/>
    </source>
</evidence>
<feature type="region of interest" description="Disordered" evidence="1">
    <location>
        <begin position="20"/>
        <end position="52"/>
    </location>
</feature>
<organism evidence="3 4">
    <name type="scientific">Pyxidicoccus fallax</name>
    <dbReference type="NCBI Taxonomy" id="394095"/>
    <lineage>
        <taxon>Bacteria</taxon>
        <taxon>Pseudomonadati</taxon>
        <taxon>Myxococcota</taxon>
        <taxon>Myxococcia</taxon>
        <taxon>Myxococcales</taxon>
        <taxon>Cystobacterineae</taxon>
        <taxon>Myxococcaceae</taxon>
        <taxon>Pyxidicoccus</taxon>
    </lineage>
</organism>
<dbReference type="InterPro" id="IPR013211">
    <property type="entry name" value="LVIVD"/>
</dbReference>
<evidence type="ECO:0008006" key="5">
    <source>
        <dbReference type="Google" id="ProtNLM"/>
    </source>
</evidence>
<dbReference type="SUPFAM" id="SSF63825">
    <property type="entry name" value="YWTD domain"/>
    <property type="match status" value="2"/>
</dbReference>
<sequence length="541" mass="58476">MSSRAARLLLALTCAASLSACSSKDEPDGPPPPQPDPPTVPYDGPWTQLPENGEWVSPEALAPCTLTASSTVCDATTPFDLSSCARGSLAGLELRDAIFRAELRGEAQVNPNEVNLAPTSGGFQFDAAGQPRRVLSQLPFSTSRADGETLVMVSQQTRGNLTDRSVFVGCEAQGPREFTGCFAQCRNGQLRVQGTFRAERMTWREGESESSGLQLRSESFVERGTPVDVYVTQGHAYVVSLPNGTQRPGGLTVFDVSDPSAPVQRTSYALPNDSYWNGVWAKDNALYVASGTAGVLVFDISNPSSPAFRGANRGGATDNLVDVHTVFVEGDRLYAMSPSLRATLIFDVSEPLEPRLLTRHTYGDGSGYPHDAFAYEGRLYVNHTVNGFLVVDATAERPTLLGRYAYPRAYSHANAVGTFNGRTVAFEGGETLGAHVRVLDVTNPAGIAKVGEYKLRTVTSIHNMILRGTRLYIAHYHEGVRVLDVADPTRPTEVAYFNTFRETDRGRTDGMFEGAIGMRVPGDGHIYVVDTARGLLILDEP</sequence>
<keyword evidence="4" id="KW-1185">Reference proteome</keyword>
<dbReference type="RefSeq" id="WP_169350515.1">
    <property type="nucleotide sequence ID" value="NZ_JABBJJ010000313.1"/>
</dbReference>